<feature type="region of interest" description="Disordered" evidence="1">
    <location>
        <begin position="37"/>
        <end position="105"/>
    </location>
</feature>
<sequence>MASSNSSPAPVIRNKLQPGDLIRRSYAFVYDKNVIPITQRSSGQIGQSPSCGASTVNDSGDDASVTSPSDGEKSNDENRDASKACHGGSKSTTDNSQDDGLEDWL</sequence>
<protein>
    <submittedName>
        <fullName evidence="2">Uncharacterized protein</fullName>
    </submittedName>
</protein>
<organism evidence="2 3">
    <name type="scientific">Periconia macrospinosa</name>
    <dbReference type="NCBI Taxonomy" id="97972"/>
    <lineage>
        <taxon>Eukaryota</taxon>
        <taxon>Fungi</taxon>
        <taxon>Dikarya</taxon>
        <taxon>Ascomycota</taxon>
        <taxon>Pezizomycotina</taxon>
        <taxon>Dothideomycetes</taxon>
        <taxon>Pleosporomycetidae</taxon>
        <taxon>Pleosporales</taxon>
        <taxon>Massarineae</taxon>
        <taxon>Periconiaceae</taxon>
        <taxon>Periconia</taxon>
    </lineage>
</organism>
<feature type="compositionally biased region" description="Basic and acidic residues" evidence="1">
    <location>
        <begin position="70"/>
        <end position="83"/>
    </location>
</feature>
<dbReference type="EMBL" id="KZ805307">
    <property type="protein sequence ID" value="PVI06809.1"/>
    <property type="molecule type" value="Genomic_DNA"/>
</dbReference>
<feature type="compositionally biased region" description="Polar residues" evidence="1">
    <location>
        <begin position="37"/>
        <end position="69"/>
    </location>
</feature>
<gene>
    <name evidence="2" type="ORF">DM02DRAFT_667314</name>
</gene>
<name>A0A2V1E9Q4_9PLEO</name>
<reference evidence="2 3" key="1">
    <citation type="journal article" date="2018" name="Sci. Rep.">
        <title>Comparative genomics provides insights into the lifestyle and reveals functional heterogeneity of dark septate endophytic fungi.</title>
        <authorList>
            <person name="Knapp D.G."/>
            <person name="Nemeth J.B."/>
            <person name="Barry K."/>
            <person name="Hainaut M."/>
            <person name="Henrissat B."/>
            <person name="Johnson J."/>
            <person name="Kuo A."/>
            <person name="Lim J.H.P."/>
            <person name="Lipzen A."/>
            <person name="Nolan M."/>
            <person name="Ohm R.A."/>
            <person name="Tamas L."/>
            <person name="Grigoriev I.V."/>
            <person name="Spatafora J.W."/>
            <person name="Nagy L.G."/>
            <person name="Kovacs G.M."/>
        </authorList>
    </citation>
    <scope>NUCLEOTIDE SEQUENCE [LARGE SCALE GENOMIC DNA]</scope>
    <source>
        <strain evidence="2 3">DSE2036</strain>
    </source>
</reference>
<accession>A0A2V1E9Q4</accession>
<evidence type="ECO:0000313" key="3">
    <source>
        <dbReference type="Proteomes" id="UP000244855"/>
    </source>
</evidence>
<evidence type="ECO:0000313" key="2">
    <source>
        <dbReference type="EMBL" id="PVI06809.1"/>
    </source>
</evidence>
<proteinExistence type="predicted"/>
<dbReference type="AlphaFoldDB" id="A0A2V1E9Q4"/>
<feature type="compositionally biased region" description="Acidic residues" evidence="1">
    <location>
        <begin position="96"/>
        <end position="105"/>
    </location>
</feature>
<evidence type="ECO:0000256" key="1">
    <source>
        <dbReference type="SAM" id="MobiDB-lite"/>
    </source>
</evidence>
<keyword evidence="3" id="KW-1185">Reference proteome</keyword>
<dbReference type="Proteomes" id="UP000244855">
    <property type="component" value="Unassembled WGS sequence"/>
</dbReference>